<evidence type="ECO:0000313" key="2">
    <source>
        <dbReference type="Proteomes" id="UP000509570"/>
    </source>
</evidence>
<organism evidence="1 2">
    <name type="scientific">Stenotrophomonas phage vB_SmaS_BUCT548</name>
    <dbReference type="NCBI Taxonomy" id="2712941"/>
    <lineage>
        <taxon>Viruses</taxon>
        <taxon>Duplodnaviria</taxon>
        <taxon>Heunggongvirae</taxon>
        <taxon>Uroviricota</taxon>
        <taxon>Caudoviricetes</taxon>
        <taxon>Beaumontvirinae</taxon>
        <taxon>Bixiavirus</taxon>
        <taxon>Bixiavirus BUCT548</taxon>
    </lineage>
</organism>
<dbReference type="Proteomes" id="UP000509570">
    <property type="component" value="Segment"/>
</dbReference>
<name>A0A7D2LFN5_9CAUD</name>
<dbReference type="EMBL" id="MN937349">
    <property type="protein sequence ID" value="QIQ60818.1"/>
    <property type="molecule type" value="Genomic_DNA"/>
</dbReference>
<keyword evidence="2" id="KW-1185">Reference proteome</keyword>
<protein>
    <submittedName>
        <fullName evidence="1">Uncharacterized protein</fullName>
    </submittedName>
</protein>
<dbReference type="RefSeq" id="YP_010677283.1">
    <property type="nucleotide sequence ID" value="NC_071019.1"/>
</dbReference>
<accession>A0A7D2LFN5</accession>
<proteinExistence type="predicted"/>
<dbReference type="GeneID" id="77953657"/>
<dbReference type="KEGG" id="vg:77953657"/>
<sequence length="74" mass="8732">MNNWYIDETGVLYEPHPDHIGVYACRVDDLQMGRPFQKDVFLMWMDGRWSYLGSDQRFRGDVYGFVGPIPRTKS</sequence>
<evidence type="ECO:0000313" key="1">
    <source>
        <dbReference type="EMBL" id="QIQ60818.1"/>
    </source>
</evidence>
<reference evidence="1 2" key="1">
    <citation type="submission" date="2020-01" db="EMBL/GenBank/DDBJ databases">
        <authorList>
            <person name="Zhang W."/>
            <person name="Zhang R."/>
            <person name="Hu Y."/>
            <person name="Liu Y."/>
            <person name="Lin W."/>
            <person name="Wang L."/>
            <person name="Li J."/>
            <person name="An X."/>
            <person name="Song L."/>
            <person name="Fan H."/>
            <person name="Shi T."/>
            <person name="Liu H."/>
            <person name="Tong Y."/>
        </authorList>
    </citation>
    <scope>NUCLEOTIDE SEQUENCE [LARGE SCALE GENOMIC DNA]</scope>
</reference>